<evidence type="ECO:0000313" key="2">
    <source>
        <dbReference type="EMBL" id="KMO43219.1"/>
    </source>
</evidence>
<dbReference type="Pfam" id="PF01370">
    <property type="entry name" value="Epimerase"/>
    <property type="match status" value="1"/>
</dbReference>
<dbReference type="PANTHER" id="PTHR32487">
    <property type="entry name" value="3-OXO-DELTA(4,5)-STEROID 5-BETA-REDUCTASE"/>
    <property type="match status" value="1"/>
</dbReference>
<dbReference type="Proteomes" id="UP000036449">
    <property type="component" value="Unassembled WGS sequence"/>
</dbReference>
<dbReference type="InterPro" id="IPR001509">
    <property type="entry name" value="Epimerase_deHydtase"/>
</dbReference>
<evidence type="ECO:0000313" key="3">
    <source>
        <dbReference type="Proteomes" id="UP000036449"/>
    </source>
</evidence>
<dbReference type="CDD" id="cd08948">
    <property type="entry name" value="5beta-POR_like_SDR_a"/>
    <property type="match status" value="1"/>
</dbReference>
<organism evidence="2 3">
    <name type="scientific">Methylobacterium tarhaniae</name>
    <dbReference type="NCBI Taxonomy" id="1187852"/>
    <lineage>
        <taxon>Bacteria</taxon>
        <taxon>Pseudomonadati</taxon>
        <taxon>Pseudomonadota</taxon>
        <taxon>Alphaproteobacteria</taxon>
        <taxon>Hyphomicrobiales</taxon>
        <taxon>Methylobacteriaceae</taxon>
        <taxon>Methylobacterium</taxon>
    </lineage>
</organism>
<name>A0A0J6TBI2_9HYPH</name>
<keyword evidence="3" id="KW-1185">Reference proteome</keyword>
<dbReference type="SUPFAM" id="SSF51735">
    <property type="entry name" value="NAD(P)-binding Rossmann-fold domains"/>
    <property type="match status" value="1"/>
</dbReference>
<comment type="caution">
    <text evidence="2">The sequence shown here is derived from an EMBL/GenBank/DDBJ whole genome shotgun (WGS) entry which is preliminary data.</text>
</comment>
<dbReference type="InterPro" id="IPR055222">
    <property type="entry name" value="PRISE-like_Rossmann-fold"/>
</dbReference>
<sequence length="377" mass="40936">MTASKTVLIAGARGVVGRAALAHFEASGSRVIGLSRRRPGFATSAEWITADLTQPDAVAQALAATSGITHLVYAAVHEEADLVAGWTEEGQIATNLAMLRNLLTALEGSATGLRHVTLLQGTKAYGIHHGPFPIPARESDPPFIAPNFYYDQQDWLHERASGAAWTFTILRPQLVCGFALGNPMNAVAAIGVYGAICRELGQPFRFPGGEPCIQEAVDADLLARAIAWAGEEPRCAGETYNITNGDVFTWPILWPRLAGMLGVEPGAAHPHALARVMPGHRRAWERVVSRHGLHPHAYDEIVANWAFLDFTLRHGETRPRHSIMSTVKCRQHGFHDCIDTEVMFARLFRRLQDERILPPAGAHEAGQERPPGAAAGE</sequence>
<dbReference type="OrthoDB" id="4392084at2"/>
<dbReference type="PANTHER" id="PTHR32487:SF0">
    <property type="entry name" value="3-OXO-DELTA(4,5)-STEROID 5-BETA-REDUCTASE"/>
    <property type="match status" value="1"/>
</dbReference>
<dbReference type="AlphaFoldDB" id="A0A0J6TBI2"/>
<dbReference type="EMBL" id="LABZ01000055">
    <property type="protein sequence ID" value="KMO43219.1"/>
    <property type="molecule type" value="Genomic_DNA"/>
</dbReference>
<protein>
    <recommendedName>
        <fullName evidence="1">NAD-dependent epimerase/dehydratase domain-containing protein</fullName>
    </recommendedName>
</protein>
<reference evidence="2 3" key="1">
    <citation type="submission" date="2015-03" db="EMBL/GenBank/DDBJ databases">
        <title>Genome sequencing of Methylobacterium tarhaniae DSM 25844.</title>
        <authorList>
            <person name="Chaudhry V."/>
            <person name="Patil P.B."/>
        </authorList>
    </citation>
    <scope>NUCLEOTIDE SEQUENCE [LARGE SCALE GENOMIC DNA]</scope>
    <source>
        <strain evidence="2 3">DSM 25844</strain>
    </source>
</reference>
<dbReference type="PATRIC" id="fig|1187852.3.peg.5487"/>
<dbReference type="InterPro" id="IPR036291">
    <property type="entry name" value="NAD(P)-bd_dom_sf"/>
</dbReference>
<evidence type="ECO:0000259" key="1">
    <source>
        <dbReference type="Pfam" id="PF01370"/>
    </source>
</evidence>
<dbReference type="Gene3D" id="3.40.50.720">
    <property type="entry name" value="NAD(P)-binding Rossmann-like Domain"/>
    <property type="match status" value="1"/>
</dbReference>
<dbReference type="RefSeq" id="WP_048450536.1">
    <property type="nucleotide sequence ID" value="NZ_LABZ01000055.1"/>
</dbReference>
<proteinExistence type="predicted"/>
<feature type="domain" description="NAD-dependent epimerase/dehydratase" evidence="1">
    <location>
        <begin position="7"/>
        <end position="242"/>
    </location>
</feature>
<gene>
    <name evidence="2" type="ORF">VQ03_08985</name>
</gene>
<accession>A0A0J6TBI2</accession>